<dbReference type="CDD" id="cd08561">
    <property type="entry name" value="GDPD_cytoplasmic_ScUgpQ2_like"/>
    <property type="match status" value="1"/>
</dbReference>
<dbReference type="RefSeq" id="WP_344297310.1">
    <property type="nucleotide sequence ID" value="NZ_BAAANJ010000018.1"/>
</dbReference>
<sequence length="251" mass="26885">MASEYFEPPAPRALAHRGLAVDAPENTLLAFARAVAVGTQYIETDVHVSHDGVAVVAHDPTLERVAGRDVAVGQLTMAELRRIDLGHAQGFASLDEALDAFPDTRFNIDLKEDAVVEPTVAAITRTRAASRVLVTSFSDRRRRRVAAQLPDAASSAGSAGVLRFRLAASLGSRSATTRALRGARALQVPERAGIVRLVTPRIIETAHRVGVEVHVWTVNEPADMTRLLDLGVDGLVTDRVDLALPLIAARS</sequence>
<reference evidence="3" key="1">
    <citation type="journal article" date="2019" name="Int. J. Syst. Evol. Microbiol.">
        <title>The Global Catalogue of Microorganisms (GCM) 10K type strain sequencing project: providing services to taxonomists for standard genome sequencing and annotation.</title>
        <authorList>
            <consortium name="The Broad Institute Genomics Platform"/>
            <consortium name="The Broad Institute Genome Sequencing Center for Infectious Disease"/>
            <person name="Wu L."/>
            <person name="Ma J."/>
        </authorList>
    </citation>
    <scope>NUCLEOTIDE SEQUENCE [LARGE SCALE GENOMIC DNA]</scope>
    <source>
        <strain evidence="3">JCM 14322</strain>
    </source>
</reference>
<dbReference type="Pfam" id="PF03009">
    <property type="entry name" value="GDPD"/>
    <property type="match status" value="1"/>
</dbReference>
<evidence type="ECO:0000259" key="1">
    <source>
        <dbReference type="PROSITE" id="PS51704"/>
    </source>
</evidence>
<dbReference type="Proteomes" id="UP001500002">
    <property type="component" value="Unassembled WGS sequence"/>
</dbReference>
<gene>
    <name evidence="2" type="ORF">GCM10009749_31490</name>
</gene>
<evidence type="ECO:0000313" key="2">
    <source>
        <dbReference type="EMBL" id="GAA1818926.1"/>
    </source>
</evidence>
<evidence type="ECO:0000313" key="3">
    <source>
        <dbReference type="Proteomes" id="UP001500002"/>
    </source>
</evidence>
<feature type="domain" description="GP-PDE" evidence="1">
    <location>
        <begin position="11"/>
        <end position="247"/>
    </location>
</feature>
<dbReference type="PANTHER" id="PTHR43805">
    <property type="entry name" value="GLYCEROPHOSPHORYL DIESTER PHOSPHODIESTERASE"/>
    <property type="match status" value="1"/>
</dbReference>
<accession>A0ABP4YIG9</accession>
<dbReference type="PANTHER" id="PTHR43805:SF1">
    <property type="entry name" value="GP-PDE DOMAIN-CONTAINING PROTEIN"/>
    <property type="match status" value="1"/>
</dbReference>
<protein>
    <submittedName>
        <fullName evidence="2">Glycerophosphodiester phosphodiesterase</fullName>
    </submittedName>
</protein>
<dbReference type="EMBL" id="BAAANJ010000018">
    <property type="protein sequence ID" value="GAA1818926.1"/>
    <property type="molecule type" value="Genomic_DNA"/>
</dbReference>
<proteinExistence type="predicted"/>
<organism evidence="2 3">
    <name type="scientific">Agromyces neolithicus</name>
    <dbReference type="NCBI Taxonomy" id="269420"/>
    <lineage>
        <taxon>Bacteria</taxon>
        <taxon>Bacillati</taxon>
        <taxon>Actinomycetota</taxon>
        <taxon>Actinomycetes</taxon>
        <taxon>Micrococcales</taxon>
        <taxon>Microbacteriaceae</taxon>
        <taxon>Agromyces</taxon>
    </lineage>
</organism>
<name>A0ABP4YIG9_9MICO</name>
<dbReference type="PROSITE" id="PS51704">
    <property type="entry name" value="GP_PDE"/>
    <property type="match status" value="1"/>
</dbReference>
<dbReference type="SUPFAM" id="SSF51695">
    <property type="entry name" value="PLC-like phosphodiesterases"/>
    <property type="match status" value="1"/>
</dbReference>
<dbReference type="InterPro" id="IPR030395">
    <property type="entry name" value="GP_PDE_dom"/>
</dbReference>
<comment type="caution">
    <text evidence="2">The sequence shown here is derived from an EMBL/GenBank/DDBJ whole genome shotgun (WGS) entry which is preliminary data.</text>
</comment>
<dbReference type="InterPro" id="IPR017946">
    <property type="entry name" value="PLC-like_Pdiesterase_TIM-brl"/>
</dbReference>
<keyword evidence="3" id="KW-1185">Reference proteome</keyword>
<dbReference type="Gene3D" id="3.20.20.190">
    <property type="entry name" value="Phosphatidylinositol (PI) phosphodiesterase"/>
    <property type="match status" value="1"/>
</dbReference>